<keyword evidence="6" id="KW-0547">Nucleotide-binding</keyword>
<evidence type="ECO:0000256" key="9">
    <source>
        <dbReference type="ARBA" id="ARBA00022842"/>
    </source>
</evidence>
<dbReference type="CDD" id="cd00077">
    <property type="entry name" value="HDc"/>
    <property type="match status" value="1"/>
</dbReference>
<protein>
    <submittedName>
        <fullName evidence="13">Phosphohydrolase</fullName>
    </submittedName>
</protein>
<dbReference type="CDD" id="cd05398">
    <property type="entry name" value="NT_ClassII-CCAase"/>
    <property type="match status" value="1"/>
</dbReference>
<dbReference type="AlphaFoldDB" id="A0A2G6E4F2"/>
<dbReference type="InterPro" id="IPR050124">
    <property type="entry name" value="tRNA_CCA-adding_enzyme"/>
</dbReference>
<dbReference type="GO" id="GO:0046872">
    <property type="term" value="F:metal ion binding"/>
    <property type="evidence" value="ECO:0007669"/>
    <property type="project" value="UniProtKB-KW"/>
</dbReference>
<keyword evidence="8" id="KW-0067">ATP-binding</keyword>
<organism evidence="13 14">
    <name type="scientific">candidate division KSB3 bacterium</name>
    <dbReference type="NCBI Taxonomy" id="2044937"/>
    <lineage>
        <taxon>Bacteria</taxon>
        <taxon>candidate division KSB3</taxon>
    </lineage>
</organism>
<dbReference type="PANTHER" id="PTHR47545:SF1">
    <property type="entry name" value="MULTIFUNCTIONAL CCA PROTEIN"/>
    <property type="match status" value="1"/>
</dbReference>
<dbReference type="PROSITE" id="PS51257">
    <property type="entry name" value="PROKAR_LIPOPROTEIN"/>
    <property type="match status" value="1"/>
</dbReference>
<dbReference type="NCBIfam" id="TIGR00277">
    <property type="entry name" value="HDIG"/>
    <property type="match status" value="1"/>
</dbReference>
<keyword evidence="7" id="KW-0692">RNA repair</keyword>
<keyword evidence="5" id="KW-0479">Metal-binding</keyword>
<evidence type="ECO:0000256" key="3">
    <source>
        <dbReference type="ARBA" id="ARBA00022694"/>
    </source>
</evidence>
<dbReference type="InterPro" id="IPR006674">
    <property type="entry name" value="HD_domain"/>
</dbReference>
<dbReference type="GO" id="GO:0016787">
    <property type="term" value="F:hydrolase activity"/>
    <property type="evidence" value="ECO:0007669"/>
    <property type="project" value="UniProtKB-KW"/>
</dbReference>
<proteinExistence type="inferred from homology"/>
<keyword evidence="10 11" id="KW-0694">RNA-binding</keyword>
<dbReference type="Proteomes" id="UP000229740">
    <property type="component" value="Unassembled WGS sequence"/>
</dbReference>
<dbReference type="InterPro" id="IPR006675">
    <property type="entry name" value="HDIG_dom"/>
</dbReference>
<feature type="domain" description="HD" evidence="12">
    <location>
        <begin position="236"/>
        <end position="335"/>
    </location>
</feature>
<dbReference type="GO" id="GO:0016779">
    <property type="term" value="F:nucleotidyltransferase activity"/>
    <property type="evidence" value="ECO:0007669"/>
    <property type="project" value="UniProtKB-KW"/>
</dbReference>
<keyword evidence="9" id="KW-0460">Magnesium</keyword>
<keyword evidence="4" id="KW-0548">Nucleotidyltransferase</keyword>
<dbReference type="InterPro" id="IPR032828">
    <property type="entry name" value="PolyA_RNA-bd"/>
</dbReference>
<evidence type="ECO:0000256" key="2">
    <source>
        <dbReference type="ARBA" id="ARBA00022679"/>
    </source>
</evidence>
<dbReference type="EMBL" id="PDPS01000030">
    <property type="protein sequence ID" value="PID56847.1"/>
    <property type="molecule type" value="Genomic_DNA"/>
</dbReference>
<name>A0A2G6E4F2_9BACT</name>
<dbReference type="Pfam" id="PF01743">
    <property type="entry name" value="PolyA_pol"/>
    <property type="match status" value="1"/>
</dbReference>
<dbReference type="GO" id="GO:0008033">
    <property type="term" value="P:tRNA processing"/>
    <property type="evidence" value="ECO:0007669"/>
    <property type="project" value="UniProtKB-KW"/>
</dbReference>
<dbReference type="Gene3D" id="3.30.460.10">
    <property type="entry name" value="Beta Polymerase, domain 2"/>
    <property type="match status" value="1"/>
</dbReference>
<comment type="similarity">
    <text evidence="11">Belongs to the tRNA nucleotidyltransferase/poly(A) polymerase family.</text>
</comment>
<keyword evidence="13" id="KW-0378">Hydrolase</keyword>
<gene>
    <name evidence="13" type="ORF">CSB45_09260</name>
</gene>
<dbReference type="GO" id="GO:0042245">
    <property type="term" value="P:RNA repair"/>
    <property type="evidence" value="ECO:0007669"/>
    <property type="project" value="UniProtKB-KW"/>
</dbReference>
<evidence type="ECO:0000256" key="8">
    <source>
        <dbReference type="ARBA" id="ARBA00022840"/>
    </source>
</evidence>
<keyword evidence="3" id="KW-0819">tRNA processing</keyword>
<dbReference type="InterPro" id="IPR043519">
    <property type="entry name" value="NT_sf"/>
</dbReference>
<dbReference type="InterPro" id="IPR003607">
    <property type="entry name" value="HD/PDEase_dom"/>
</dbReference>
<dbReference type="InterPro" id="IPR002646">
    <property type="entry name" value="PolA_pol_head_dom"/>
</dbReference>
<accession>A0A2G6E4F2</accession>
<dbReference type="GO" id="GO:0005524">
    <property type="term" value="F:ATP binding"/>
    <property type="evidence" value="ECO:0007669"/>
    <property type="project" value="UniProtKB-KW"/>
</dbReference>
<dbReference type="PROSITE" id="PS51831">
    <property type="entry name" value="HD"/>
    <property type="match status" value="1"/>
</dbReference>
<reference evidence="13 14" key="1">
    <citation type="submission" date="2017-10" db="EMBL/GenBank/DDBJ databases">
        <title>Novel microbial diversity and functional potential in the marine mammal oral microbiome.</title>
        <authorList>
            <person name="Dudek N.K."/>
            <person name="Sun C.L."/>
            <person name="Burstein D."/>
            <person name="Kantor R.S."/>
            <person name="Aliaga Goltsman D.S."/>
            <person name="Bik E.M."/>
            <person name="Thomas B.C."/>
            <person name="Banfield J.F."/>
            <person name="Relman D.A."/>
        </authorList>
    </citation>
    <scope>NUCLEOTIDE SEQUENCE [LARGE SCALE GENOMIC DNA]</scope>
    <source>
        <strain evidence="13">DOLZORAL124_49_17</strain>
    </source>
</reference>
<evidence type="ECO:0000313" key="14">
    <source>
        <dbReference type="Proteomes" id="UP000229740"/>
    </source>
</evidence>
<evidence type="ECO:0000313" key="13">
    <source>
        <dbReference type="EMBL" id="PID56847.1"/>
    </source>
</evidence>
<dbReference type="PANTHER" id="PTHR47545">
    <property type="entry name" value="MULTIFUNCTIONAL CCA PROTEIN"/>
    <property type="match status" value="1"/>
</dbReference>
<comment type="cofactor">
    <cofactor evidence="1">
        <name>Mg(2+)</name>
        <dbReference type="ChEBI" id="CHEBI:18420"/>
    </cofactor>
</comment>
<evidence type="ECO:0000256" key="4">
    <source>
        <dbReference type="ARBA" id="ARBA00022695"/>
    </source>
</evidence>
<dbReference type="GO" id="GO:0003723">
    <property type="term" value="F:RNA binding"/>
    <property type="evidence" value="ECO:0007669"/>
    <property type="project" value="UniProtKB-KW"/>
</dbReference>
<sequence length="429" mass="49361">MKQSAVRIVQILREHGFTAFWAGGCVRDMLMHVQPEDYDIVTNADRGQVRNIFRRTIPVGEQFGICIVVFEGQQYEIAEFRHSPPDSALDEMIREDSLHRDFSINSMIYDPIEDRIYDYAGGRDDLRAGLIRGTENPRERFLEDRLRLARAVRFAASLNYTIEETTFSAMQDLAPDIVLVSAERIREELLKILLSPLPLYGIDLLDQSGLLRYILPEVFAMKGVQQDPEFHPEGDVFEHTRRMLQLMKNVSPELAMAVLLHDIGKAPTCTKTDRIRFHGHASRGAEIADELCLRLKFSTKSTERIVRLVREHQKFLDVMQMKTSSLKRFLRQEYFPELLELHRLDCLSSQRSLVHYHFCQNMLKDFQQEAIYPPRLLSGKDLLQLGFTPGPQFTLMLNAVEDAQLEGTVASKEDALELLKELEGTFSCP</sequence>
<evidence type="ECO:0000256" key="11">
    <source>
        <dbReference type="RuleBase" id="RU003953"/>
    </source>
</evidence>
<evidence type="ECO:0000256" key="7">
    <source>
        <dbReference type="ARBA" id="ARBA00022800"/>
    </source>
</evidence>
<evidence type="ECO:0000256" key="1">
    <source>
        <dbReference type="ARBA" id="ARBA00001946"/>
    </source>
</evidence>
<evidence type="ECO:0000256" key="5">
    <source>
        <dbReference type="ARBA" id="ARBA00022723"/>
    </source>
</evidence>
<evidence type="ECO:0000256" key="10">
    <source>
        <dbReference type="ARBA" id="ARBA00022884"/>
    </source>
</evidence>
<evidence type="ECO:0000259" key="12">
    <source>
        <dbReference type="PROSITE" id="PS51831"/>
    </source>
</evidence>
<dbReference type="Gene3D" id="1.10.3090.10">
    <property type="entry name" value="cca-adding enzyme, domain 2"/>
    <property type="match status" value="1"/>
</dbReference>
<keyword evidence="2 11" id="KW-0808">Transferase</keyword>
<dbReference type="SUPFAM" id="SSF81891">
    <property type="entry name" value="Poly A polymerase C-terminal region-like"/>
    <property type="match status" value="1"/>
</dbReference>
<dbReference type="Pfam" id="PF12627">
    <property type="entry name" value="PolyA_pol_RNAbd"/>
    <property type="match status" value="1"/>
</dbReference>
<dbReference type="Pfam" id="PF01966">
    <property type="entry name" value="HD"/>
    <property type="match status" value="1"/>
</dbReference>
<evidence type="ECO:0000256" key="6">
    <source>
        <dbReference type="ARBA" id="ARBA00022741"/>
    </source>
</evidence>
<dbReference type="SUPFAM" id="SSF81301">
    <property type="entry name" value="Nucleotidyltransferase"/>
    <property type="match status" value="1"/>
</dbReference>
<comment type="caution">
    <text evidence="13">The sequence shown here is derived from an EMBL/GenBank/DDBJ whole genome shotgun (WGS) entry which is preliminary data.</text>
</comment>